<reference evidence="1 2" key="1">
    <citation type="submission" date="2013-02" db="EMBL/GenBank/DDBJ databases">
        <authorList>
            <person name="Genoscope - CEA"/>
        </authorList>
    </citation>
    <scope>NUCLEOTIDE SEQUENCE [LARGE SCALE GENOMIC DNA]</scope>
    <source>
        <strain evidence="1 2">STM 2683</strain>
    </source>
</reference>
<dbReference type="eggNOG" id="COG1431">
    <property type="taxonomic scope" value="Bacteria"/>
</dbReference>
<dbReference type="GO" id="GO:0003676">
    <property type="term" value="F:nucleic acid binding"/>
    <property type="evidence" value="ECO:0007669"/>
    <property type="project" value="InterPro"/>
</dbReference>
<protein>
    <submittedName>
        <fullName evidence="1">Piwi domain protein</fullName>
    </submittedName>
</protein>
<gene>
    <name evidence="1" type="ORF">MESS2_1700012</name>
</gene>
<dbReference type="EMBL" id="CAUM01000080">
    <property type="protein sequence ID" value="CCV05885.1"/>
    <property type="molecule type" value="Genomic_DNA"/>
</dbReference>
<dbReference type="RefSeq" id="WP_008874828.1">
    <property type="nucleotide sequence ID" value="NZ_CAUM01000080.1"/>
</dbReference>
<name>M5EP16_9HYPH</name>
<evidence type="ECO:0000313" key="2">
    <source>
        <dbReference type="Proteomes" id="UP000012062"/>
    </source>
</evidence>
<dbReference type="InterPro" id="IPR012337">
    <property type="entry name" value="RNaseH-like_sf"/>
</dbReference>
<dbReference type="Proteomes" id="UP000012062">
    <property type="component" value="Unassembled WGS sequence"/>
</dbReference>
<dbReference type="STRING" id="1297569.MESS2_1700012"/>
<keyword evidence="2" id="KW-1185">Reference proteome</keyword>
<dbReference type="Gene3D" id="3.30.420.10">
    <property type="entry name" value="Ribonuclease H-like superfamily/Ribonuclease H"/>
    <property type="match status" value="1"/>
</dbReference>
<dbReference type="InterPro" id="IPR036397">
    <property type="entry name" value="RNaseH_sf"/>
</dbReference>
<accession>M5EP16</accession>
<comment type="caution">
    <text evidence="1">The sequence shown here is derived from an EMBL/GenBank/DDBJ whole genome shotgun (WGS) entry which is preliminary data.</text>
</comment>
<organism evidence="1 2">
    <name type="scientific">Mesorhizobium metallidurans STM 2683</name>
    <dbReference type="NCBI Taxonomy" id="1297569"/>
    <lineage>
        <taxon>Bacteria</taxon>
        <taxon>Pseudomonadati</taxon>
        <taxon>Pseudomonadota</taxon>
        <taxon>Alphaproteobacteria</taxon>
        <taxon>Hyphomicrobiales</taxon>
        <taxon>Phyllobacteriaceae</taxon>
        <taxon>Mesorhizobium</taxon>
    </lineage>
</organism>
<proteinExistence type="predicted"/>
<dbReference type="AlphaFoldDB" id="M5EP16"/>
<sequence length="57" mass="6584">MIDDLCRETLALTKMDWNNDGPYDRLPITLNFAGTLATMVKRMPKLAPHSYPVRLFM</sequence>
<dbReference type="SUPFAM" id="SSF53098">
    <property type="entry name" value="Ribonuclease H-like"/>
    <property type="match status" value="1"/>
</dbReference>
<evidence type="ECO:0000313" key="1">
    <source>
        <dbReference type="EMBL" id="CCV05885.1"/>
    </source>
</evidence>